<proteinExistence type="predicted"/>
<keyword evidence="1 5" id="KW-0597">Phosphoprotein</keyword>
<dbReference type="Pfam" id="PF00072">
    <property type="entry name" value="Response_reg"/>
    <property type="match status" value="1"/>
</dbReference>
<keyword evidence="10" id="KW-1185">Reference proteome</keyword>
<dbReference type="InterPro" id="IPR011006">
    <property type="entry name" value="CheY-like_superfamily"/>
</dbReference>
<dbReference type="InterPro" id="IPR039420">
    <property type="entry name" value="WalR-like"/>
</dbReference>
<organism evidence="9 10">
    <name type="scientific">Nocardia seriolae</name>
    <dbReference type="NCBI Taxonomy" id="37332"/>
    <lineage>
        <taxon>Bacteria</taxon>
        <taxon>Bacillati</taxon>
        <taxon>Actinomycetota</taxon>
        <taxon>Actinomycetes</taxon>
        <taxon>Mycobacteriales</taxon>
        <taxon>Nocardiaceae</taxon>
        <taxon>Nocardia</taxon>
    </lineage>
</organism>
<dbReference type="RefSeq" id="WP_081986043.1">
    <property type="nucleotide sequence ID" value="NZ_BBYQ01000077.1"/>
</dbReference>
<evidence type="ECO:0000256" key="3">
    <source>
        <dbReference type="ARBA" id="ARBA00023125"/>
    </source>
</evidence>
<dbReference type="SMART" id="SM00421">
    <property type="entry name" value="HTH_LUXR"/>
    <property type="match status" value="1"/>
</dbReference>
<sequence>MLRGRHSEQMDQTDHLGPPRLSAPSRRPVRVVLIDRDPHVRAAIADLITIEPDIDVVGQAGSLAAGSALVTELTPHVVVLDPHLPDGDGLELCRNLRAGHSPARCLVLSTAADPDAMADAVQAGAAGYIVKDLTELALGDAIKAIAGGRSRLDRPAAPTRHHRGDRELLAALTGMELSILLLLAEGLTHQQIAGRLFFAENTIRTYVARILRKLGLDDPAHAADYASRLREIAATSGEPHPDQA</sequence>
<protein>
    <submittedName>
        <fullName evidence="9">Uncharacterized protein</fullName>
    </submittedName>
</protein>
<dbReference type="GO" id="GO:0003677">
    <property type="term" value="F:DNA binding"/>
    <property type="evidence" value="ECO:0007669"/>
    <property type="project" value="UniProtKB-KW"/>
</dbReference>
<feature type="modified residue" description="4-aspartylphosphate" evidence="5">
    <location>
        <position position="81"/>
    </location>
</feature>
<dbReference type="GO" id="GO:0000160">
    <property type="term" value="P:phosphorelay signal transduction system"/>
    <property type="evidence" value="ECO:0007669"/>
    <property type="project" value="InterPro"/>
</dbReference>
<evidence type="ECO:0000313" key="9">
    <source>
        <dbReference type="EMBL" id="GAP30289.1"/>
    </source>
</evidence>
<evidence type="ECO:0000256" key="6">
    <source>
        <dbReference type="SAM" id="MobiDB-lite"/>
    </source>
</evidence>
<dbReference type="CDD" id="cd06170">
    <property type="entry name" value="LuxR_C_like"/>
    <property type="match status" value="1"/>
</dbReference>
<evidence type="ECO:0000256" key="4">
    <source>
        <dbReference type="ARBA" id="ARBA00023163"/>
    </source>
</evidence>
<dbReference type="InterPro" id="IPR058245">
    <property type="entry name" value="NreC/VraR/RcsB-like_REC"/>
</dbReference>
<reference evidence="9 10" key="2">
    <citation type="journal article" date="2016" name="Genome Announc.">
        <title>Draft Genome Sequence of Erythromycin- and Oxytetracycline-Sensitive Nocardia seriolae Strain U-1 (NBRC 110359).</title>
        <authorList>
            <person name="Imajoh M."/>
            <person name="Sukeda M."/>
            <person name="Shimizu M."/>
            <person name="Yamane J."/>
            <person name="Ohnishi K."/>
            <person name="Oshima S."/>
        </authorList>
    </citation>
    <scope>NUCLEOTIDE SEQUENCE [LARGE SCALE GENOMIC DNA]</scope>
    <source>
        <strain evidence="9 10">U-1</strain>
    </source>
</reference>
<feature type="domain" description="Response regulatory" evidence="8">
    <location>
        <begin position="30"/>
        <end position="146"/>
    </location>
</feature>
<evidence type="ECO:0000256" key="2">
    <source>
        <dbReference type="ARBA" id="ARBA00023015"/>
    </source>
</evidence>
<feature type="region of interest" description="Disordered" evidence="6">
    <location>
        <begin position="1"/>
        <end position="24"/>
    </location>
</feature>
<dbReference type="SMART" id="SM00448">
    <property type="entry name" value="REC"/>
    <property type="match status" value="1"/>
</dbReference>
<dbReference type="PROSITE" id="PS50043">
    <property type="entry name" value="HTH_LUXR_2"/>
    <property type="match status" value="1"/>
</dbReference>
<reference evidence="10" key="1">
    <citation type="submission" date="2015-07" db="EMBL/GenBank/DDBJ databases">
        <title>Nocardia seriolae U-1 whole genome shotgun sequence.</title>
        <authorList>
            <person name="Imajoh M."/>
            <person name="Fukumoto Y."/>
            <person name="Sukeda M."/>
            <person name="Yamane J."/>
            <person name="Yamasaki K."/>
            <person name="Shimizu M."/>
            <person name="Ohnishi K."/>
            <person name="Oshima S."/>
        </authorList>
    </citation>
    <scope>NUCLEOTIDE SEQUENCE [LARGE SCALE GENOMIC DNA]</scope>
    <source>
        <strain evidence="10">U-1</strain>
    </source>
</reference>
<feature type="compositionally biased region" description="Basic and acidic residues" evidence="6">
    <location>
        <begin position="1"/>
        <end position="14"/>
    </location>
</feature>
<dbReference type="PRINTS" id="PR00038">
    <property type="entry name" value="HTHLUXR"/>
</dbReference>
<keyword evidence="4" id="KW-0804">Transcription</keyword>
<evidence type="ECO:0000259" key="7">
    <source>
        <dbReference type="PROSITE" id="PS50043"/>
    </source>
</evidence>
<dbReference type="EMBL" id="BBYQ01000077">
    <property type="protein sequence ID" value="GAP30289.1"/>
    <property type="molecule type" value="Genomic_DNA"/>
</dbReference>
<keyword evidence="3" id="KW-0238">DNA-binding</keyword>
<evidence type="ECO:0000259" key="8">
    <source>
        <dbReference type="PROSITE" id="PS50110"/>
    </source>
</evidence>
<accession>A0A0B8NI78</accession>
<evidence type="ECO:0000313" key="10">
    <source>
        <dbReference type="Proteomes" id="UP000037179"/>
    </source>
</evidence>
<gene>
    <name evidence="9" type="ORF">NSK11_contig00077-0008</name>
</gene>
<evidence type="ECO:0000256" key="1">
    <source>
        <dbReference type="ARBA" id="ARBA00022553"/>
    </source>
</evidence>
<comment type="caution">
    <text evidence="9">The sequence shown here is derived from an EMBL/GenBank/DDBJ whole genome shotgun (WGS) entry which is preliminary data.</text>
</comment>
<dbReference type="PROSITE" id="PS50110">
    <property type="entry name" value="RESPONSE_REGULATORY"/>
    <property type="match status" value="1"/>
</dbReference>
<dbReference type="PANTHER" id="PTHR43214">
    <property type="entry name" value="TWO-COMPONENT RESPONSE REGULATOR"/>
    <property type="match status" value="1"/>
</dbReference>
<feature type="domain" description="HTH luxR-type" evidence="7">
    <location>
        <begin position="165"/>
        <end position="230"/>
    </location>
</feature>
<dbReference type="InterPro" id="IPR001789">
    <property type="entry name" value="Sig_transdc_resp-reg_receiver"/>
</dbReference>
<evidence type="ECO:0000256" key="5">
    <source>
        <dbReference type="PROSITE-ProRule" id="PRU00169"/>
    </source>
</evidence>
<dbReference type="Gene3D" id="3.40.50.2300">
    <property type="match status" value="1"/>
</dbReference>
<dbReference type="SUPFAM" id="SSF52172">
    <property type="entry name" value="CheY-like"/>
    <property type="match status" value="1"/>
</dbReference>
<dbReference type="GO" id="GO:0006355">
    <property type="term" value="P:regulation of DNA-templated transcription"/>
    <property type="evidence" value="ECO:0007669"/>
    <property type="project" value="InterPro"/>
</dbReference>
<name>A0A0B8NI78_9NOCA</name>
<dbReference type="Pfam" id="PF00196">
    <property type="entry name" value="GerE"/>
    <property type="match status" value="1"/>
</dbReference>
<dbReference type="AlphaFoldDB" id="A0A0B8NI78"/>
<dbReference type="PANTHER" id="PTHR43214:SF24">
    <property type="entry name" value="TRANSCRIPTIONAL REGULATORY PROTEIN NARL-RELATED"/>
    <property type="match status" value="1"/>
</dbReference>
<keyword evidence="2" id="KW-0805">Transcription regulation</keyword>
<dbReference type="InterPro" id="IPR000792">
    <property type="entry name" value="Tscrpt_reg_LuxR_C"/>
</dbReference>
<dbReference type="Proteomes" id="UP000037179">
    <property type="component" value="Unassembled WGS sequence"/>
</dbReference>
<dbReference type="CDD" id="cd17535">
    <property type="entry name" value="REC_NarL-like"/>
    <property type="match status" value="1"/>
</dbReference>